<sequence>MSSTGISSPKRKVLSLNVKRANLEEVWCNAKKSEIAHKYEIAPSTLSTIIKNGDKIDAALNDDAGSINQKKLHKPSLYNNVEEALYRWFVDARAKAVPKSSQILLEKARNLGFVLKHDNFEPGSGWLQCFKDRHSITCKHIVGEAASC</sequence>
<organism evidence="1 2">
    <name type="scientific">Ixodes persulcatus</name>
    <name type="common">Taiga tick</name>
    <dbReference type="NCBI Taxonomy" id="34615"/>
    <lineage>
        <taxon>Eukaryota</taxon>
        <taxon>Metazoa</taxon>
        <taxon>Ecdysozoa</taxon>
        <taxon>Arthropoda</taxon>
        <taxon>Chelicerata</taxon>
        <taxon>Arachnida</taxon>
        <taxon>Acari</taxon>
        <taxon>Parasitiformes</taxon>
        <taxon>Ixodida</taxon>
        <taxon>Ixodoidea</taxon>
        <taxon>Ixodidae</taxon>
        <taxon>Ixodinae</taxon>
        <taxon>Ixodes</taxon>
    </lineage>
</organism>
<dbReference type="EMBL" id="JABSTQ010011478">
    <property type="protein sequence ID" value="KAG0410877.1"/>
    <property type="molecule type" value="Genomic_DNA"/>
</dbReference>
<evidence type="ECO:0000313" key="2">
    <source>
        <dbReference type="Proteomes" id="UP000805193"/>
    </source>
</evidence>
<reference evidence="1 2" key="1">
    <citation type="journal article" date="2020" name="Cell">
        <title>Large-Scale Comparative Analyses of Tick Genomes Elucidate Their Genetic Diversity and Vector Capacities.</title>
        <authorList>
            <consortium name="Tick Genome and Microbiome Consortium (TIGMIC)"/>
            <person name="Jia N."/>
            <person name="Wang J."/>
            <person name="Shi W."/>
            <person name="Du L."/>
            <person name="Sun Y."/>
            <person name="Zhan W."/>
            <person name="Jiang J.F."/>
            <person name="Wang Q."/>
            <person name="Zhang B."/>
            <person name="Ji P."/>
            <person name="Bell-Sakyi L."/>
            <person name="Cui X.M."/>
            <person name="Yuan T.T."/>
            <person name="Jiang B.G."/>
            <person name="Yang W.F."/>
            <person name="Lam T.T."/>
            <person name="Chang Q.C."/>
            <person name="Ding S.J."/>
            <person name="Wang X.J."/>
            <person name="Zhu J.G."/>
            <person name="Ruan X.D."/>
            <person name="Zhao L."/>
            <person name="Wei J.T."/>
            <person name="Ye R.Z."/>
            <person name="Que T.C."/>
            <person name="Du C.H."/>
            <person name="Zhou Y.H."/>
            <person name="Cheng J.X."/>
            <person name="Dai P.F."/>
            <person name="Guo W.B."/>
            <person name="Han X.H."/>
            <person name="Huang E.J."/>
            <person name="Li L.F."/>
            <person name="Wei W."/>
            <person name="Gao Y.C."/>
            <person name="Liu J.Z."/>
            <person name="Shao H.Z."/>
            <person name="Wang X."/>
            <person name="Wang C.C."/>
            <person name="Yang T.C."/>
            <person name="Huo Q.B."/>
            <person name="Li W."/>
            <person name="Chen H.Y."/>
            <person name="Chen S.E."/>
            <person name="Zhou L.G."/>
            <person name="Ni X.B."/>
            <person name="Tian J.H."/>
            <person name="Sheng Y."/>
            <person name="Liu T."/>
            <person name="Pan Y.S."/>
            <person name="Xia L.Y."/>
            <person name="Li J."/>
            <person name="Zhao F."/>
            <person name="Cao W.C."/>
        </authorList>
    </citation>
    <scope>NUCLEOTIDE SEQUENCE [LARGE SCALE GENOMIC DNA]</scope>
    <source>
        <strain evidence="1">Iper-2018</strain>
    </source>
</reference>
<accession>A0AC60NUV7</accession>
<proteinExistence type="predicted"/>
<gene>
    <name evidence="1" type="ORF">HPB47_012008</name>
</gene>
<comment type="caution">
    <text evidence="1">The sequence shown here is derived from an EMBL/GenBank/DDBJ whole genome shotgun (WGS) entry which is preliminary data.</text>
</comment>
<protein>
    <submittedName>
        <fullName evidence="1">Uncharacterized protein</fullName>
    </submittedName>
</protein>
<name>A0AC60NUV7_IXOPE</name>
<dbReference type="Proteomes" id="UP000805193">
    <property type="component" value="Unassembled WGS sequence"/>
</dbReference>
<evidence type="ECO:0000313" key="1">
    <source>
        <dbReference type="EMBL" id="KAG0410877.1"/>
    </source>
</evidence>
<keyword evidence="2" id="KW-1185">Reference proteome</keyword>